<dbReference type="RefSeq" id="WP_005973715.1">
    <property type="nucleotide sequence ID" value="NZ_GG665897.1"/>
</dbReference>
<dbReference type="Proteomes" id="UP000003748">
    <property type="component" value="Unassembled WGS sequence"/>
</dbReference>
<dbReference type="STRING" id="546275.FUSPEROL_01627"/>
<evidence type="ECO:0000313" key="1">
    <source>
        <dbReference type="EMBL" id="EFE86432.1"/>
    </source>
</evidence>
<sequence length="109" mass="13779">MKEYILDTFKIGMSEKEAEKYFSKEIKKMNIIERKIYLKNERKYLKFFKILLKRNRKFIIKIRGYFEYEISNLFKKEQKILKKEIININKFNFKFKNMHLKNRKYLEIF</sequence>
<organism evidence="1">
    <name type="scientific">Fusobacterium periodonticum ATCC 33693</name>
    <dbReference type="NCBI Taxonomy" id="546275"/>
    <lineage>
        <taxon>Bacteria</taxon>
        <taxon>Fusobacteriati</taxon>
        <taxon>Fusobacteriota</taxon>
        <taxon>Fusobacteriia</taxon>
        <taxon>Fusobacteriales</taxon>
        <taxon>Fusobacteriaceae</taxon>
        <taxon>Fusobacterium</taxon>
    </lineage>
</organism>
<reference evidence="1" key="1">
    <citation type="submission" date="2010-02" db="EMBL/GenBank/DDBJ databases">
        <authorList>
            <person name="Weinstock G."/>
            <person name="Sodergren E."/>
            <person name="Clifton S."/>
            <person name="Fulton L."/>
            <person name="Fulton B."/>
            <person name="Courtney L."/>
            <person name="Fronick C."/>
            <person name="Harrison M."/>
            <person name="Strong C."/>
            <person name="Farmer C."/>
            <person name="Delahaunty K."/>
            <person name="Markovic C."/>
            <person name="Hall O."/>
            <person name="Minx P."/>
            <person name="Tomlinson C."/>
            <person name="Mitreva M."/>
            <person name="Nelson J."/>
            <person name="Hou S."/>
            <person name="Wollam A."/>
            <person name="Pepin K.H."/>
            <person name="Johnson M."/>
            <person name="Bhonagiri V."/>
            <person name="Zhang X."/>
            <person name="Suruliraj S."/>
            <person name="Warren W."/>
            <person name="Chinwalla A."/>
            <person name="Mardis E.R."/>
            <person name="Wilson R.K."/>
        </authorList>
    </citation>
    <scope>NUCLEOTIDE SEQUENCE [LARGE SCALE GENOMIC DNA]</scope>
    <source>
        <strain evidence="1">ATCC 33693</strain>
    </source>
</reference>
<accession>D4CW18</accession>
<protein>
    <submittedName>
        <fullName evidence="1">Uncharacterized protein</fullName>
    </submittedName>
</protein>
<comment type="caution">
    <text evidence="1">The sequence shown here is derived from an EMBL/GenBank/DDBJ whole genome shotgun (WGS) entry which is preliminary data.</text>
</comment>
<proteinExistence type="predicted"/>
<dbReference type="EMBL" id="ACJY01000086">
    <property type="protein sequence ID" value="EFE86432.1"/>
    <property type="molecule type" value="Genomic_DNA"/>
</dbReference>
<dbReference type="GeneID" id="78420890"/>
<dbReference type="AlphaFoldDB" id="D4CW18"/>
<name>D4CW18_9FUSO</name>
<dbReference type="HOGENOM" id="CLU_2180036_0_0_0"/>
<gene>
    <name evidence="1" type="ORF">FUSPEROL_01627</name>
</gene>